<comment type="caution">
    <text evidence="5">The sequence shown here is derived from an EMBL/GenBank/DDBJ whole genome shotgun (WGS) entry which is preliminary data.</text>
</comment>
<reference evidence="5 6" key="1">
    <citation type="submission" date="2023-06" db="EMBL/GenBank/DDBJ databases">
        <title>Identification and characterization of horizontal gene transfer across gut microbiota members of farm animals based on homology search.</title>
        <authorList>
            <person name="Schwarzerova J."/>
            <person name="Nykrynova M."/>
            <person name="Jureckova K."/>
            <person name="Cejkova D."/>
            <person name="Rychlik I."/>
        </authorList>
    </citation>
    <scope>NUCLEOTIDE SEQUENCE [LARGE SCALE GENOMIC DNA]</scope>
    <source>
        <strain evidence="5 6">153_Feed</strain>
    </source>
</reference>
<proteinExistence type="predicted"/>
<dbReference type="InterPro" id="IPR043708">
    <property type="entry name" value="DUF5648"/>
</dbReference>
<comment type="subcellular location">
    <subcellularLocation>
        <location evidence="1">Cell envelope</location>
    </subcellularLocation>
</comment>
<keyword evidence="2" id="KW-0732">Signal</keyword>
<feature type="signal peptide" evidence="2">
    <location>
        <begin position="1"/>
        <end position="28"/>
    </location>
</feature>
<dbReference type="InterPro" id="IPR036249">
    <property type="entry name" value="Thioredoxin-like_sf"/>
</dbReference>
<evidence type="ECO:0000313" key="6">
    <source>
        <dbReference type="Proteomes" id="UP001529256"/>
    </source>
</evidence>
<dbReference type="SUPFAM" id="SSF52833">
    <property type="entry name" value="Thioredoxin-like"/>
    <property type="match status" value="1"/>
</dbReference>
<dbReference type="Gene3D" id="3.40.30.10">
    <property type="entry name" value="Glutaredoxin"/>
    <property type="match status" value="1"/>
</dbReference>
<dbReference type="Pfam" id="PF09479">
    <property type="entry name" value="Flg_new"/>
    <property type="match status" value="2"/>
</dbReference>
<accession>A0ABT7V183</accession>
<feature type="domain" description="DUF5648" evidence="4">
    <location>
        <begin position="364"/>
        <end position="492"/>
    </location>
</feature>
<dbReference type="Proteomes" id="UP001529256">
    <property type="component" value="Unassembled WGS sequence"/>
</dbReference>
<evidence type="ECO:0000256" key="2">
    <source>
        <dbReference type="SAM" id="SignalP"/>
    </source>
</evidence>
<dbReference type="Pfam" id="PF18885">
    <property type="entry name" value="DUF5648"/>
    <property type="match status" value="1"/>
</dbReference>
<gene>
    <name evidence="5" type="ORF">QUW25_01545</name>
</gene>
<dbReference type="InterPro" id="IPR042229">
    <property type="entry name" value="Listeria/Bacterioides_rpt_sf"/>
</dbReference>
<dbReference type="NCBIfam" id="TIGR02543">
    <property type="entry name" value="List_Bact_rpt"/>
    <property type="match status" value="1"/>
</dbReference>
<name>A0ABT7V183_9ACTN</name>
<reference evidence="5 6" key="3">
    <citation type="submission" date="2023-06" db="EMBL/GenBank/DDBJ databases">
        <authorList>
            <person name="Zeman M."/>
            <person name="Kubasova T."/>
            <person name="Jahodarova E."/>
            <person name="Nykrynova M."/>
            <person name="Rychlik I."/>
        </authorList>
    </citation>
    <scope>NUCLEOTIDE SEQUENCE [LARGE SCALE GENOMIC DNA]</scope>
    <source>
        <strain evidence="5 6">153_Feed</strain>
    </source>
</reference>
<evidence type="ECO:0000259" key="3">
    <source>
        <dbReference type="Pfam" id="PF08534"/>
    </source>
</evidence>
<organism evidence="5 6">
    <name type="scientific">Thermophilibacter provencensis</name>
    <dbReference type="NCBI Taxonomy" id="1852386"/>
    <lineage>
        <taxon>Bacteria</taxon>
        <taxon>Bacillati</taxon>
        <taxon>Actinomycetota</taxon>
        <taxon>Coriobacteriia</taxon>
        <taxon>Coriobacteriales</taxon>
        <taxon>Atopobiaceae</taxon>
        <taxon>Thermophilibacter</taxon>
    </lineage>
</organism>
<dbReference type="InterPro" id="IPR013740">
    <property type="entry name" value="Redoxin"/>
</dbReference>
<dbReference type="EMBL" id="JAUDEA010000001">
    <property type="protein sequence ID" value="MDM8270375.1"/>
    <property type="molecule type" value="Genomic_DNA"/>
</dbReference>
<keyword evidence="6" id="KW-1185">Reference proteome</keyword>
<evidence type="ECO:0000313" key="5">
    <source>
        <dbReference type="EMBL" id="MDM8270375.1"/>
    </source>
</evidence>
<dbReference type="PROSITE" id="PS51257">
    <property type="entry name" value="PROKAR_LIPOPROTEIN"/>
    <property type="match status" value="1"/>
</dbReference>
<feature type="chain" id="PRO_5045329588" evidence="2">
    <location>
        <begin position="29"/>
        <end position="495"/>
    </location>
</feature>
<reference evidence="6" key="2">
    <citation type="submission" date="2023-06" db="EMBL/GenBank/DDBJ databases">
        <title>Identification and characterization of horizontal gene transfer across gut microbiota members of farm animals based on homology search.</title>
        <authorList>
            <person name="Zeman M."/>
            <person name="Kubasova T."/>
            <person name="Jahodarova E."/>
            <person name="Nykrynova M."/>
            <person name="Rychlik I."/>
        </authorList>
    </citation>
    <scope>NUCLEOTIDE SEQUENCE [LARGE SCALE GENOMIC DNA]</scope>
    <source>
        <strain evidence="6">153_Feed</strain>
    </source>
</reference>
<feature type="domain" description="Redoxin" evidence="3">
    <location>
        <begin position="37"/>
        <end position="164"/>
    </location>
</feature>
<evidence type="ECO:0000259" key="4">
    <source>
        <dbReference type="Pfam" id="PF18885"/>
    </source>
</evidence>
<protein>
    <submittedName>
        <fullName evidence="5">InlB B-repeat-containing protein</fullName>
    </submittedName>
</protein>
<dbReference type="Pfam" id="PF08534">
    <property type="entry name" value="Redoxin"/>
    <property type="match status" value="1"/>
</dbReference>
<dbReference type="Gene3D" id="2.60.40.4270">
    <property type="entry name" value="Listeria-Bacteroides repeat domain"/>
    <property type="match status" value="2"/>
</dbReference>
<dbReference type="RefSeq" id="WP_289510475.1">
    <property type="nucleotide sequence ID" value="NZ_JAUDEA010000001.1"/>
</dbReference>
<evidence type="ECO:0000256" key="1">
    <source>
        <dbReference type="ARBA" id="ARBA00004196"/>
    </source>
</evidence>
<dbReference type="InterPro" id="IPR013378">
    <property type="entry name" value="InlB-like_B-rpt"/>
</dbReference>
<sequence>MRRNRLATALAALMVFLACLVVPQVASAAAFDAGDLALYELNGKTTTLKETYGGTRRVVIVGRPTCSNTTNTIAQAEKIAAMGSDITFIVLDNDGKREAFAEAFSSRQTSRVRFASPTTAAQSRLYYNWAQSALRASGSTSGNIMLPFVVLINENNQVVNVNTGLQTLSSLLAKQGWSATDGDGTYHTVEFNTQGGPCISAQQVKDGSWVIEPEDPEWGNHIFAGWYYVTQMGLVEYDFTNPVTDDLWLIAEWADFDPMTDDEVDYNNCGQFPPVTVTFDSQGGSKVASQAVEVYKRVARPSDPVREGYVFVGWYTTADGNLTWDFEDDRVSTDSMTLYARWKPVSSGQEQKPGDTPSAEKTVTMYRLYNQYTGEHLYTSSASEKNGLAEIGWTYEGVGWVAPASGDPVYRLFNRYNDDHHYTTSAKERDSLVAIGWTDEGVGWYSGGSVPVLRQFNPYAVTATHNYTTSKKENDALVKIGWRAEGTGWYAVSAG</sequence>